<evidence type="ECO:0000259" key="2">
    <source>
        <dbReference type="Pfam" id="PF00248"/>
    </source>
</evidence>
<dbReference type="SUPFAM" id="SSF51430">
    <property type="entry name" value="NAD(P)-linked oxidoreductase"/>
    <property type="match status" value="1"/>
</dbReference>
<keyword evidence="4" id="KW-1185">Reference proteome</keyword>
<name>W9W6A5_9EURO</name>
<proteinExistence type="predicted"/>
<dbReference type="Proteomes" id="UP000019471">
    <property type="component" value="Unassembled WGS sequence"/>
</dbReference>
<dbReference type="PANTHER" id="PTHR11732">
    <property type="entry name" value="ALDO/KETO REDUCTASE"/>
    <property type="match status" value="1"/>
</dbReference>
<dbReference type="OrthoDB" id="416253at2759"/>
<sequence length="188" mass="21186">MTVSISKLNTGASIPAIALSTWQSKDDAPYCYRNVKEVGEGIQQGLVESGLQRSDIFITPKIWCTYRTRVQENLDKSLGDLGLEYVDLYLLHWPIAMNPSENHEKFPTLPDGSRDLVRERSHVDTYKDMEKLLSTGMVKAIRVCNYSKGYLEELLGSASIIPAINQIENHPLLLQDEIVEVCRKAGIF</sequence>
<evidence type="ECO:0000256" key="1">
    <source>
        <dbReference type="ARBA" id="ARBA00023002"/>
    </source>
</evidence>
<evidence type="ECO:0000313" key="3">
    <source>
        <dbReference type="EMBL" id="EXJ63488.1"/>
    </source>
</evidence>
<reference evidence="3 4" key="1">
    <citation type="submission" date="2013-03" db="EMBL/GenBank/DDBJ databases">
        <title>The Genome Sequence of Cladophialophora psammophila CBS 110553.</title>
        <authorList>
            <consortium name="The Broad Institute Genomics Platform"/>
            <person name="Cuomo C."/>
            <person name="de Hoog S."/>
            <person name="Gorbushina A."/>
            <person name="Walker B."/>
            <person name="Young S.K."/>
            <person name="Zeng Q."/>
            <person name="Gargeya S."/>
            <person name="Fitzgerald M."/>
            <person name="Haas B."/>
            <person name="Abouelleil A."/>
            <person name="Allen A.W."/>
            <person name="Alvarado L."/>
            <person name="Arachchi H.M."/>
            <person name="Berlin A.M."/>
            <person name="Chapman S.B."/>
            <person name="Gainer-Dewar J."/>
            <person name="Goldberg J."/>
            <person name="Griggs A."/>
            <person name="Gujja S."/>
            <person name="Hansen M."/>
            <person name="Howarth C."/>
            <person name="Imamovic A."/>
            <person name="Ireland A."/>
            <person name="Larimer J."/>
            <person name="McCowan C."/>
            <person name="Murphy C."/>
            <person name="Pearson M."/>
            <person name="Poon T.W."/>
            <person name="Priest M."/>
            <person name="Roberts A."/>
            <person name="Saif S."/>
            <person name="Shea T."/>
            <person name="Sisk P."/>
            <person name="Sykes S."/>
            <person name="Wortman J."/>
            <person name="Nusbaum C."/>
            <person name="Birren B."/>
        </authorList>
    </citation>
    <scope>NUCLEOTIDE SEQUENCE [LARGE SCALE GENOMIC DNA]</scope>
    <source>
        <strain evidence="3 4">CBS 110553</strain>
    </source>
</reference>
<comment type="caution">
    <text evidence="3">The sequence shown here is derived from an EMBL/GenBank/DDBJ whole genome shotgun (WGS) entry which is preliminary data.</text>
</comment>
<dbReference type="Pfam" id="PF00248">
    <property type="entry name" value="Aldo_ket_red"/>
    <property type="match status" value="1"/>
</dbReference>
<keyword evidence="1" id="KW-0560">Oxidoreductase</keyword>
<evidence type="ECO:0000313" key="4">
    <source>
        <dbReference type="Proteomes" id="UP000019471"/>
    </source>
</evidence>
<organism evidence="3 4">
    <name type="scientific">Cladophialophora psammophila CBS 110553</name>
    <dbReference type="NCBI Taxonomy" id="1182543"/>
    <lineage>
        <taxon>Eukaryota</taxon>
        <taxon>Fungi</taxon>
        <taxon>Dikarya</taxon>
        <taxon>Ascomycota</taxon>
        <taxon>Pezizomycotina</taxon>
        <taxon>Eurotiomycetes</taxon>
        <taxon>Chaetothyriomycetidae</taxon>
        <taxon>Chaetothyriales</taxon>
        <taxon>Herpotrichiellaceae</taxon>
        <taxon>Cladophialophora</taxon>
    </lineage>
</organism>
<dbReference type="HOGENOM" id="CLU_023205_19_0_1"/>
<dbReference type="EMBL" id="AMGX01000026">
    <property type="protein sequence ID" value="EXJ63488.1"/>
    <property type="molecule type" value="Genomic_DNA"/>
</dbReference>
<dbReference type="Gene3D" id="3.20.20.100">
    <property type="entry name" value="NADP-dependent oxidoreductase domain"/>
    <property type="match status" value="1"/>
</dbReference>
<accession>W9W6A5</accession>
<dbReference type="GeneID" id="19196226"/>
<dbReference type="InterPro" id="IPR020471">
    <property type="entry name" value="AKR"/>
</dbReference>
<dbReference type="PRINTS" id="PR00069">
    <property type="entry name" value="ALDKETRDTASE"/>
</dbReference>
<feature type="domain" description="NADP-dependent oxidoreductase" evidence="2">
    <location>
        <begin position="36"/>
        <end position="187"/>
    </location>
</feature>
<dbReference type="InterPro" id="IPR036812">
    <property type="entry name" value="NAD(P)_OxRdtase_dom_sf"/>
</dbReference>
<protein>
    <submittedName>
        <fullName evidence="3">Alcohol dehydrogenase</fullName>
    </submittedName>
</protein>
<dbReference type="AlphaFoldDB" id="W9W6A5"/>
<dbReference type="InterPro" id="IPR023210">
    <property type="entry name" value="NADP_OxRdtase_dom"/>
</dbReference>
<dbReference type="GO" id="GO:0016491">
    <property type="term" value="F:oxidoreductase activity"/>
    <property type="evidence" value="ECO:0007669"/>
    <property type="project" value="UniProtKB-KW"/>
</dbReference>
<gene>
    <name evidence="3" type="ORF">A1O5_11537</name>
</gene>
<dbReference type="eggNOG" id="KOG1577">
    <property type="taxonomic scope" value="Eukaryota"/>
</dbReference>
<dbReference type="STRING" id="1182543.W9W6A5"/>
<dbReference type="RefSeq" id="XP_007750299.1">
    <property type="nucleotide sequence ID" value="XM_007752109.1"/>
</dbReference>